<dbReference type="PANTHER" id="PTHR43713">
    <property type="entry name" value="GLUTAMATE-1-SEMIALDEHYDE 2,1-AMINOMUTASE"/>
    <property type="match status" value="1"/>
</dbReference>
<comment type="caution">
    <text evidence="4">The sequence shown here is derived from an EMBL/GenBank/DDBJ whole genome shotgun (WGS) entry which is preliminary data.</text>
</comment>
<dbReference type="Proteomes" id="UP000589626">
    <property type="component" value="Unassembled WGS sequence"/>
</dbReference>
<dbReference type="PROSITE" id="PS00600">
    <property type="entry name" value="AA_TRANSFER_CLASS_3"/>
    <property type="match status" value="1"/>
</dbReference>
<dbReference type="Pfam" id="PF00202">
    <property type="entry name" value="Aminotran_3"/>
    <property type="match status" value="1"/>
</dbReference>
<evidence type="ECO:0000313" key="5">
    <source>
        <dbReference type="Proteomes" id="UP000589626"/>
    </source>
</evidence>
<dbReference type="InterPro" id="IPR049704">
    <property type="entry name" value="Aminotrans_3_PPA_site"/>
</dbReference>
<sequence length="430" mass="45602">MNKSDIQAQAIARAQQFVPRGVSSGHRVGWTQVFDRTAGSYVWDMEGNRYIDYLNAWGPIVLGHCDERVSEAVSRAIRTCDVTGVGPQLYEADVAEIVCGAMPSADKVAFCSSGTDATMHAAHIARAATGRRKLLKFHGSYHGWNDQLAVGSSRVDFSPDAPLNTPNGAGLHPGSVADVVVVEWNDHAGLKAAFAEFGPELAAAFSEPYVHSYGCVPAEPGFLELLRDLCTAEGTILVFDEVKTGFRAALGGYQSVIGVTPDLTAFGKAIANGFSVAGIAGIESLMGHLGAYDGKKATLDGTYNASPYGMAASLATLRVLGDDETIPHLYAMGERLRAGLREAIAAAGVPACVAGLGSEYVVYFREQLPKNFKEAMDVDGDLFARYHAGLLSRGVLEPSFPTGDRRMNAAVTAEDIDYTIEAATASLAEL</sequence>
<dbReference type="Gene3D" id="3.40.640.10">
    <property type="entry name" value="Type I PLP-dependent aspartate aminotransferase-like (Major domain)"/>
    <property type="match status" value="1"/>
</dbReference>
<dbReference type="InterPro" id="IPR015424">
    <property type="entry name" value="PyrdxlP-dep_Trfase"/>
</dbReference>
<dbReference type="GO" id="GO:0008483">
    <property type="term" value="F:transaminase activity"/>
    <property type="evidence" value="ECO:0007669"/>
    <property type="project" value="InterPro"/>
</dbReference>
<proteinExistence type="inferred from homology"/>
<dbReference type="RefSeq" id="WP_183593041.1">
    <property type="nucleotide sequence ID" value="NZ_JACHWR010000002.1"/>
</dbReference>
<evidence type="ECO:0000256" key="1">
    <source>
        <dbReference type="ARBA" id="ARBA00001933"/>
    </source>
</evidence>
<dbReference type="InterPro" id="IPR015421">
    <property type="entry name" value="PyrdxlP-dep_Trfase_major"/>
</dbReference>
<name>A0A7W4VWW4_9ACTN</name>
<evidence type="ECO:0000313" key="4">
    <source>
        <dbReference type="EMBL" id="MBB3043155.1"/>
    </source>
</evidence>
<protein>
    <submittedName>
        <fullName evidence="4">Glutamate-1-semialdehyde 2,1-aminomutase</fullName>
        <ecNumber evidence="4">5.4.3.8</ecNumber>
    </submittedName>
</protein>
<evidence type="ECO:0000256" key="3">
    <source>
        <dbReference type="RuleBase" id="RU003560"/>
    </source>
</evidence>
<dbReference type="Gene3D" id="3.90.1150.10">
    <property type="entry name" value="Aspartate Aminotransferase, domain 1"/>
    <property type="match status" value="1"/>
</dbReference>
<dbReference type="EC" id="5.4.3.8" evidence="4"/>
<evidence type="ECO:0000256" key="2">
    <source>
        <dbReference type="ARBA" id="ARBA00022898"/>
    </source>
</evidence>
<organism evidence="4 5">
    <name type="scientific">Nocardioides soli</name>
    <dbReference type="NCBI Taxonomy" id="1036020"/>
    <lineage>
        <taxon>Bacteria</taxon>
        <taxon>Bacillati</taxon>
        <taxon>Actinomycetota</taxon>
        <taxon>Actinomycetes</taxon>
        <taxon>Propionibacteriales</taxon>
        <taxon>Nocardioidaceae</taxon>
        <taxon>Nocardioides</taxon>
    </lineage>
</organism>
<comment type="similarity">
    <text evidence="3">Belongs to the class-III pyridoxal-phosphate-dependent aminotransferase family.</text>
</comment>
<comment type="cofactor">
    <cofactor evidence="1">
        <name>pyridoxal 5'-phosphate</name>
        <dbReference type="ChEBI" id="CHEBI:597326"/>
    </cofactor>
</comment>
<reference evidence="4 5" key="1">
    <citation type="submission" date="2020-08" db="EMBL/GenBank/DDBJ databases">
        <title>Sequencing the genomes of 1000 actinobacteria strains.</title>
        <authorList>
            <person name="Klenk H.-P."/>
        </authorList>
    </citation>
    <scope>NUCLEOTIDE SEQUENCE [LARGE SCALE GENOMIC DNA]</scope>
    <source>
        <strain evidence="4 5">DSM 105498</strain>
    </source>
</reference>
<keyword evidence="4" id="KW-0413">Isomerase</keyword>
<dbReference type="AlphaFoldDB" id="A0A7W4VWW4"/>
<dbReference type="InterPro" id="IPR005814">
    <property type="entry name" value="Aminotrans_3"/>
</dbReference>
<dbReference type="EMBL" id="JACHWR010000002">
    <property type="protein sequence ID" value="MBB3043155.1"/>
    <property type="molecule type" value="Genomic_DNA"/>
</dbReference>
<dbReference type="GO" id="GO:0030170">
    <property type="term" value="F:pyridoxal phosphate binding"/>
    <property type="evidence" value="ECO:0007669"/>
    <property type="project" value="InterPro"/>
</dbReference>
<keyword evidence="2 3" id="KW-0663">Pyridoxal phosphate</keyword>
<dbReference type="GO" id="GO:0042286">
    <property type="term" value="F:glutamate-1-semialdehyde 2,1-aminomutase activity"/>
    <property type="evidence" value="ECO:0007669"/>
    <property type="project" value="UniProtKB-EC"/>
</dbReference>
<dbReference type="InterPro" id="IPR015422">
    <property type="entry name" value="PyrdxlP-dep_Trfase_small"/>
</dbReference>
<dbReference type="SUPFAM" id="SSF53383">
    <property type="entry name" value="PLP-dependent transferases"/>
    <property type="match status" value="1"/>
</dbReference>
<dbReference type="PANTHER" id="PTHR43713:SF3">
    <property type="entry name" value="GLUTAMATE-1-SEMIALDEHYDE 2,1-AMINOMUTASE 1, CHLOROPLASTIC-RELATED"/>
    <property type="match status" value="1"/>
</dbReference>
<keyword evidence="5" id="KW-1185">Reference proteome</keyword>
<accession>A0A7W4VWW4</accession>
<gene>
    <name evidence="4" type="ORF">FHU40_002973</name>
</gene>